<protein>
    <recommendedName>
        <fullName evidence="3">HEPN domain-containing protein</fullName>
    </recommendedName>
</protein>
<gene>
    <name evidence="1" type="ORF">SAMN05192583_2934</name>
</gene>
<reference evidence="2" key="1">
    <citation type="submission" date="2016-10" db="EMBL/GenBank/DDBJ databases">
        <authorList>
            <person name="Varghese N."/>
            <person name="Submissions S."/>
        </authorList>
    </citation>
    <scope>NUCLEOTIDE SEQUENCE [LARGE SCALE GENOMIC DNA]</scope>
    <source>
        <strain evidence="2">S6-262</strain>
    </source>
</reference>
<keyword evidence="2" id="KW-1185">Reference proteome</keyword>
<evidence type="ECO:0008006" key="3">
    <source>
        <dbReference type="Google" id="ProtNLM"/>
    </source>
</evidence>
<sequence length="150" mass="16375">MATPNAATLFMGAWAYANAMELLIDDMDQPGRHHLGAPYALLNGFALELGFKAALLAAGGTERVNRDIGHDLSLCLAEAAKAGVRAASDPSVRRVIELMRIPHLQHQMRYVPARVEKILLPEPAFALATLKGLIDAIWVQFPRIADEMPH</sequence>
<dbReference type="Proteomes" id="UP000199206">
    <property type="component" value="Unassembled WGS sequence"/>
</dbReference>
<dbReference type="RefSeq" id="WP_093666464.1">
    <property type="nucleotide sequence ID" value="NZ_FOCF01000008.1"/>
</dbReference>
<evidence type="ECO:0000313" key="1">
    <source>
        <dbReference type="EMBL" id="SEN51269.1"/>
    </source>
</evidence>
<organism evidence="1 2">
    <name type="scientific">Sphingomonas gellani</name>
    <dbReference type="NCBI Taxonomy" id="1166340"/>
    <lineage>
        <taxon>Bacteria</taxon>
        <taxon>Pseudomonadati</taxon>
        <taxon>Pseudomonadota</taxon>
        <taxon>Alphaproteobacteria</taxon>
        <taxon>Sphingomonadales</taxon>
        <taxon>Sphingomonadaceae</taxon>
        <taxon>Sphingomonas</taxon>
    </lineage>
</organism>
<name>A0A1H8H5G9_9SPHN</name>
<dbReference type="AlphaFoldDB" id="A0A1H8H5G9"/>
<evidence type="ECO:0000313" key="2">
    <source>
        <dbReference type="Proteomes" id="UP000199206"/>
    </source>
</evidence>
<accession>A0A1H8H5G9</accession>
<dbReference type="EMBL" id="FOCF01000008">
    <property type="protein sequence ID" value="SEN51269.1"/>
    <property type="molecule type" value="Genomic_DNA"/>
</dbReference>
<proteinExistence type="predicted"/>